<organism evidence="2 3">
    <name type="scientific">Vibrio ishigakensis</name>
    <dbReference type="NCBI Taxonomy" id="1481914"/>
    <lineage>
        <taxon>Bacteria</taxon>
        <taxon>Pseudomonadati</taxon>
        <taxon>Pseudomonadota</taxon>
        <taxon>Gammaproteobacteria</taxon>
        <taxon>Vibrionales</taxon>
        <taxon>Vibrionaceae</taxon>
        <taxon>Vibrio</taxon>
    </lineage>
</organism>
<dbReference type="GO" id="GO:0043190">
    <property type="term" value="C:ATP-binding cassette (ABC) transporter complex"/>
    <property type="evidence" value="ECO:0007669"/>
    <property type="project" value="InterPro"/>
</dbReference>
<dbReference type="InterPro" id="IPR039424">
    <property type="entry name" value="SBP_5"/>
</dbReference>
<dbReference type="AlphaFoldDB" id="A0A0B8PHW2"/>
<dbReference type="InterPro" id="IPR030678">
    <property type="entry name" value="Peptide/Ni-bd"/>
</dbReference>
<sequence length="543" mass="61493">MKADLWRVLKTGALLVAGIYLTGCDDTDARKQIKQNGFIFCGQGTPLSLNPQRVDNDIAAEALAPQLFNTLVHLSEDDHKLKPMLATSWQMNEARTEYIFTLRDNVTFQTTDWFTPTRTMNADDVVFTFDRILDSSHPFHYVGGADYPWFSAIGFSQTVKDVVALDDRHVKFVLSAPDNTFLPNLSTIYSAIQSKEYGDLLIKSDLKQYIDTHPVGTGPFYLDEYSVNDFVRLRSNHDYWNGKPKMEQVVFDISSRGTGTLAKLLRNKCDVLYAPKSSQIPTIQQNPNLILQAHPSMNVSFIALQTQSPALNDVRVRKALNLAVNRSAIIDSVYYGYGTPAFSILPPESWAYQKDSSQVRYDRNYARALLREAGYGKGLELSIWVQAEPTVYNPSPRKVAELLQSNFADIGIKLDILLDERLTRTQIRERASADMILSGWSADTTDPDNFFRPLLSCNAEFAGLNISTWCNPDFDFLLNLAKETTEQRYRLNLYRQAQNMLNEEVPVVPIAHGMQFQAKHKSLKGFNASPFNTLSFENVEREK</sequence>
<dbReference type="Pfam" id="PF00496">
    <property type="entry name" value="SBP_bac_5"/>
    <property type="match status" value="1"/>
</dbReference>
<protein>
    <submittedName>
        <fullName evidence="2">Peptide transport periplasmic protein sapA</fullName>
    </submittedName>
</protein>
<name>A0A0B8PHW2_9VIBR</name>
<dbReference type="PANTHER" id="PTHR30290">
    <property type="entry name" value="PERIPLASMIC BINDING COMPONENT OF ABC TRANSPORTER"/>
    <property type="match status" value="1"/>
</dbReference>
<dbReference type="Gene3D" id="3.10.105.10">
    <property type="entry name" value="Dipeptide-binding Protein, Domain 3"/>
    <property type="match status" value="1"/>
</dbReference>
<reference evidence="2 3" key="1">
    <citation type="submission" date="2015-01" db="EMBL/GenBank/DDBJ databases">
        <title>Vibrio sp. C5 JCM 19232 whole genome shotgun sequence.</title>
        <authorList>
            <person name="Sawabe T."/>
            <person name="Meirelles P."/>
            <person name="Feng G."/>
            <person name="Sayaka M."/>
            <person name="Hattori M."/>
            <person name="Ohkuma M."/>
        </authorList>
    </citation>
    <scope>NUCLEOTIDE SEQUENCE [LARGE SCALE GENOMIC DNA]</scope>
    <source>
        <strain evidence="2 3">JCM19232</strain>
    </source>
</reference>
<dbReference type="Gene3D" id="3.90.76.10">
    <property type="entry name" value="Dipeptide-binding Protein, Domain 1"/>
    <property type="match status" value="1"/>
</dbReference>
<dbReference type="PIRSF" id="PIRSF002741">
    <property type="entry name" value="MppA"/>
    <property type="match status" value="1"/>
</dbReference>
<feature type="domain" description="Solute-binding protein family 5" evidence="1">
    <location>
        <begin position="80"/>
        <end position="458"/>
    </location>
</feature>
<dbReference type="Gene3D" id="3.40.190.10">
    <property type="entry name" value="Periplasmic binding protein-like II"/>
    <property type="match status" value="1"/>
</dbReference>
<dbReference type="GO" id="GO:1904680">
    <property type="term" value="F:peptide transmembrane transporter activity"/>
    <property type="evidence" value="ECO:0007669"/>
    <property type="project" value="TreeGrafter"/>
</dbReference>
<dbReference type="InterPro" id="IPR000914">
    <property type="entry name" value="SBP_5_dom"/>
</dbReference>
<dbReference type="GO" id="GO:0030288">
    <property type="term" value="C:outer membrane-bounded periplasmic space"/>
    <property type="evidence" value="ECO:0007669"/>
    <property type="project" value="UniProtKB-ARBA"/>
</dbReference>
<accession>A0A0B8PHW2</accession>
<comment type="caution">
    <text evidence="2">The sequence shown here is derived from an EMBL/GenBank/DDBJ whole genome shotgun (WGS) entry which is preliminary data.</text>
</comment>
<dbReference type="EMBL" id="BBSA01000005">
    <property type="protein sequence ID" value="GAM62354.1"/>
    <property type="molecule type" value="Genomic_DNA"/>
</dbReference>
<dbReference type="GO" id="GO:0015833">
    <property type="term" value="P:peptide transport"/>
    <property type="evidence" value="ECO:0007669"/>
    <property type="project" value="TreeGrafter"/>
</dbReference>
<dbReference type="PANTHER" id="PTHR30290:SF28">
    <property type="entry name" value="ABC TRANSPORTER PERIPLASMIC-BINDING PROTEIN SAPA-RELATED"/>
    <property type="match status" value="1"/>
</dbReference>
<evidence type="ECO:0000259" key="1">
    <source>
        <dbReference type="Pfam" id="PF00496"/>
    </source>
</evidence>
<dbReference type="SUPFAM" id="SSF53850">
    <property type="entry name" value="Periplasmic binding protein-like II"/>
    <property type="match status" value="1"/>
</dbReference>
<proteinExistence type="predicted"/>
<dbReference type="CDD" id="cd08493">
    <property type="entry name" value="PBP2_DppA_like"/>
    <property type="match status" value="1"/>
</dbReference>
<dbReference type="Proteomes" id="UP000031670">
    <property type="component" value="Unassembled WGS sequence"/>
</dbReference>
<gene>
    <name evidence="2" type="ORF">JCM19232_5318</name>
</gene>
<reference evidence="2 3" key="2">
    <citation type="submission" date="2015-01" db="EMBL/GenBank/DDBJ databases">
        <authorList>
            <consortium name="NBRP consortium"/>
            <person name="Sawabe T."/>
            <person name="Meirelles P."/>
            <person name="Feng G."/>
            <person name="Sayaka M."/>
            <person name="Hattori M."/>
            <person name="Ohkuma M."/>
        </authorList>
    </citation>
    <scope>NUCLEOTIDE SEQUENCE [LARGE SCALE GENOMIC DNA]</scope>
    <source>
        <strain evidence="2 3">JCM19232</strain>
    </source>
</reference>
<evidence type="ECO:0000313" key="3">
    <source>
        <dbReference type="Proteomes" id="UP000031670"/>
    </source>
</evidence>
<evidence type="ECO:0000313" key="2">
    <source>
        <dbReference type="EMBL" id="GAM62354.1"/>
    </source>
</evidence>